<evidence type="ECO:0000313" key="3">
    <source>
        <dbReference type="Proteomes" id="UP000182427"/>
    </source>
</evidence>
<dbReference type="RefSeq" id="WP_172838186.1">
    <property type="nucleotide sequence ID" value="NZ_LT629690.1"/>
</dbReference>
<dbReference type="Proteomes" id="UP000182427">
    <property type="component" value="Chromosome I"/>
</dbReference>
<feature type="signal peptide" evidence="1">
    <location>
        <begin position="1"/>
        <end position="31"/>
    </location>
</feature>
<name>A0A1G7IYV5_9BACT</name>
<sequence length="393" mass="42757">MRLHLSVPVRSVVLACGSLLPIMSVTLPAAAAQTAPQVKLDGTWQGAVRQPDGKDNRWVVKIEKADNGWKGTMWFIDQRSPAIPIDKVEFADGTLKLNIERAFISYEGKMSPDGDTISGTRTQGDSKVPLIFARATTETAWAIPEPPPPQPKMDPNANPSFEVATIKPQAPGDKGFAFLLNRGNFIGKGLTLEKMMTISLGLNAVQIVGLPDWATQEKYDIDAKPDTPGQPSLKQFMSEVAKLMTDRYGLKYHTEKRTMTAYSLTVAKSGIKMKPSPAGSGDIPGFGLPPGRLFINNATMQEFARFLQSDMFDHPVVDQTNLGAARYNGTLKYQMDDNQLMKMGLKAPPQSDSSDTPPPLITALSEEFGLKLDSGKIPVDVIVVDSVSKPTPN</sequence>
<proteinExistence type="predicted"/>
<dbReference type="Pfam" id="PF12543">
    <property type="entry name" value="DUF3738"/>
    <property type="match status" value="1"/>
</dbReference>
<dbReference type="NCBIfam" id="TIGR03435">
    <property type="entry name" value="Soli_TIGR03435"/>
    <property type="match status" value="1"/>
</dbReference>
<dbReference type="AlphaFoldDB" id="A0A1G7IYV5"/>
<gene>
    <name evidence="2" type="ORF">SAMN05444167_1625</name>
</gene>
<keyword evidence="1" id="KW-0732">Signal</keyword>
<protein>
    <submittedName>
        <fullName evidence="2">Soil-associated protein, TIGR03435 family</fullName>
    </submittedName>
</protein>
<reference evidence="2 3" key="1">
    <citation type="submission" date="2016-10" db="EMBL/GenBank/DDBJ databases">
        <authorList>
            <person name="de Groot N.N."/>
        </authorList>
    </citation>
    <scope>NUCLEOTIDE SEQUENCE [LARGE SCALE GENOMIC DNA]</scope>
    <source>
        <strain evidence="2 3">GAS232</strain>
    </source>
</reference>
<dbReference type="EMBL" id="LT629690">
    <property type="protein sequence ID" value="SDF17795.1"/>
    <property type="molecule type" value="Genomic_DNA"/>
</dbReference>
<feature type="chain" id="PRO_5009241453" evidence="1">
    <location>
        <begin position="32"/>
        <end position="393"/>
    </location>
</feature>
<evidence type="ECO:0000256" key="1">
    <source>
        <dbReference type="SAM" id="SignalP"/>
    </source>
</evidence>
<accession>A0A1G7IYV5</accession>
<organism evidence="2 3">
    <name type="scientific">Terriglobus roseus</name>
    <dbReference type="NCBI Taxonomy" id="392734"/>
    <lineage>
        <taxon>Bacteria</taxon>
        <taxon>Pseudomonadati</taxon>
        <taxon>Acidobacteriota</taxon>
        <taxon>Terriglobia</taxon>
        <taxon>Terriglobales</taxon>
        <taxon>Acidobacteriaceae</taxon>
        <taxon>Terriglobus</taxon>
    </lineage>
</organism>
<keyword evidence="3" id="KW-1185">Reference proteome</keyword>
<evidence type="ECO:0000313" key="2">
    <source>
        <dbReference type="EMBL" id="SDF17795.1"/>
    </source>
</evidence>
<dbReference type="InterPro" id="IPR017801">
    <property type="entry name" value="DUF3738"/>
</dbReference>